<reference evidence="2" key="1">
    <citation type="submission" date="2015-11" db="EMBL/GenBank/DDBJ databases">
        <title>De novo transcriptome assembly of four potential Pierce s Disease insect vectors from Arizona vineyards.</title>
        <authorList>
            <person name="Tassone E.E."/>
        </authorList>
    </citation>
    <scope>NUCLEOTIDE SEQUENCE</scope>
</reference>
<protein>
    <submittedName>
        <fullName evidence="2">Uncharacterized protein</fullName>
    </submittedName>
</protein>
<feature type="non-terminal residue" evidence="2">
    <location>
        <position position="562"/>
    </location>
</feature>
<evidence type="ECO:0000256" key="1">
    <source>
        <dbReference type="SAM" id="MobiDB-lite"/>
    </source>
</evidence>
<feature type="compositionally biased region" description="Low complexity" evidence="1">
    <location>
        <begin position="522"/>
        <end position="534"/>
    </location>
</feature>
<accession>A0A1B6MG80</accession>
<proteinExistence type="predicted"/>
<dbReference type="EMBL" id="GEBQ01005078">
    <property type="protein sequence ID" value="JAT34899.1"/>
    <property type="molecule type" value="Transcribed_RNA"/>
</dbReference>
<sequence length="562" mass="62744">METGFLNPIHDDEHFSSTFYDQEGGFGEHILFGEMIVPEVIDYESLWRTVDNSEVPSQTEQSSSKKDEFQRLLYEWQRHLNYMQETETLQHILPSKEQASEEVSTIFPSLQSSSSLTPEFSSAIDELFPPEPISESSNVPELCEITEASCESIPTIDIEKEIEDEPLLMAGDLTSLLEQFEATEQVECQQSVSLSAPPSPTPSRPSTQTIRDALPEEVINRIKAARENHKKVIAVIPAMPNKKQGKAATRMQDAGAALSRNKILKLVTGGPSGDVVHLDHDYCFSSPASSSSGSSPERLQEPAVALDFGSRKDSGLESGEISEEESQSVCERKNEIIIKTSTGFHSVNLAPEKSVVVSSNSLIRTDAPMVSLLKKNNMKLEDNGHEYNNSSKINIVINNEDIVIKSEVPEGISGGDVADDGGVKKKRKLNLQEYRVRREERERIRSQESSRASTPVSCNILPDPTYSLCTGTVIEKPTMQSVEVQTQTSDVIDLTASESPSRKADRRSREKRNESSRKSFLRQESSSSSSCSIESELHRRRTKRRSRSNKRRRSSVSRMWSR</sequence>
<name>A0A1B6MG80_9HEMI</name>
<organism evidence="2">
    <name type="scientific">Graphocephala atropunctata</name>
    <dbReference type="NCBI Taxonomy" id="36148"/>
    <lineage>
        <taxon>Eukaryota</taxon>
        <taxon>Metazoa</taxon>
        <taxon>Ecdysozoa</taxon>
        <taxon>Arthropoda</taxon>
        <taxon>Hexapoda</taxon>
        <taxon>Insecta</taxon>
        <taxon>Pterygota</taxon>
        <taxon>Neoptera</taxon>
        <taxon>Paraneoptera</taxon>
        <taxon>Hemiptera</taxon>
        <taxon>Auchenorrhyncha</taxon>
        <taxon>Membracoidea</taxon>
        <taxon>Cicadellidae</taxon>
        <taxon>Cicadellinae</taxon>
        <taxon>Cicadellini</taxon>
        <taxon>Graphocephala</taxon>
    </lineage>
</organism>
<feature type="region of interest" description="Disordered" evidence="1">
    <location>
        <begin position="286"/>
        <end position="328"/>
    </location>
</feature>
<gene>
    <name evidence="2" type="ORF">g.28876</name>
</gene>
<feature type="compositionally biased region" description="Basic residues" evidence="1">
    <location>
        <begin position="538"/>
        <end position="562"/>
    </location>
</feature>
<dbReference type="AlphaFoldDB" id="A0A1B6MG80"/>
<feature type="compositionally biased region" description="Basic and acidic residues" evidence="1">
    <location>
        <begin position="500"/>
        <end position="517"/>
    </location>
</feature>
<feature type="region of interest" description="Disordered" evidence="1">
    <location>
        <begin position="484"/>
        <end position="562"/>
    </location>
</feature>
<feature type="compositionally biased region" description="Low complexity" evidence="1">
    <location>
        <begin position="286"/>
        <end position="296"/>
    </location>
</feature>
<feature type="region of interest" description="Disordered" evidence="1">
    <location>
        <begin position="189"/>
        <end position="211"/>
    </location>
</feature>
<evidence type="ECO:0000313" key="2">
    <source>
        <dbReference type="EMBL" id="JAT34899.1"/>
    </source>
</evidence>